<name>A0A1I0Y3Q4_9BACT</name>
<keyword evidence="1" id="KW-0812">Transmembrane</keyword>
<proteinExistence type="predicted"/>
<dbReference type="OrthoDB" id="826820at2"/>
<evidence type="ECO:0000256" key="1">
    <source>
        <dbReference type="SAM" id="Phobius"/>
    </source>
</evidence>
<evidence type="ECO:0000313" key="2">
    <source>
        <dbReference type="EMBL" id="SFB06853.1"/>
    </source>
</evidence>
<accession>A0A1I0Y3Q4</accession>
<protein>
    <submittedName>
        <fullName evidence="2">Uncharacterized protein</fullName>
    </submittedName>
</protein>
<dbReference type="STRING" id="237018.SAMN04489723_10451"/>
<sequence>MYKKLITYFLGLIWLVSLFAFMSFQPDSEHSRTGERRLVTVQESVSPAVYFFGSNYSPKTPPFCIDWSVWSKFNSTWIPFEVEVGEAFLHSSFFKKSLPLFDVKETFIHFFYTW</sequence>
<dbReference type="RefSeq" id="WP_139229050.1">
    <property type="nucleotide sequence ID" value="NZ_FOKK01000004.1"/>
</dbReference>
<keyword evidence="1" id="KW-0472">Membrane</keyword>
<feature type="transmembrane region" description="Helical" evidence="1">
    <location>
        <begin position="6"/>
        <end position="24"/>
    </location>
</feature>
<keyword evidence="1" id="KW-1133">Transmembrane helix</keyword>
<dbReference type="Proteomes" id="UP000198790">
    <property type="component" value="Unassembled WGS sequence"/>
</dbReference>
<gene>
    <name evidence="2" type="ORF">SAMN04489723_10451</name>
</gene>
<evidence type="ECO:0000313" key="3">
    <source>
        <dbReference type="Proteomes" id="UP000198790"/>
    </source>
</evidence>
<keyword evidence="3" id="KW-1185">Reference proteome</keyword>
<organism evidence="2 3">
    <name type="scientific">Algoriphagus aquimarinus</name>
    <dbReference type="NCBI Taxonomy" id="237018"/>
    <lineage>
        <taxon>Bacteria</taxon>
        <taxon>Pseudomonadati</taxon>
        <taxon>Bacteroidota</taxon>
        <taxon>Cytophagia</taxon>
        <taxon>Cytophagales</taxon>
        <taxon>Cyclobacteriaceae</taxon>
        <taxon>Algoriphagus</taxon>
    </lineage>
</organism>
<dbReference type="AlphaFoldDB" id="A0A1I0Y3Q4"/>
<dbReference type="EMBL" id="FOKK01000004">
    <property type="protein sequence ID" value="SFB06853.1"/>
    <property type="molecule type" value="Genomic_DNA"/>
</dbReference>
<reference evidence="2 3" key="1">
    <citation type="submission" date="2016-10" db="EMBL/GenBank/DDBJ databases">
        <authorList>
            <person name="de Groot N.N."/>
        </authorList>
    </citation>
    <scope>NUCLEOTIDE SEQUENCE [LARGE SCALE GENOMIC DNA]</scope>
    <source>
        <strain evidence="2 3">DSM 23399</strain>
    </source>
</reference>